<feature type="domain" description="Peptidase S11 D-alanyl-D-alanine carboxypeptidase A N-terminal" evidence="11">
    <location>
        <begin position="23"/>
        <end position="251"/>
    </location>
</feature>
<reference evidence="12 13" key="1">
    <citation type="submission" date="2016-10" db="EMBL/GenBank/DDBJ databases">
        <authorList>
            <person name="de Groot N.N."/>
        </authorList>
    </citation>
    <scope>NUCLEOTIDE SEQUENCE [LARGE SCALE GENOMIC DNA]</scope>
    <source>
        <strain evidence="12 13">DSM 1736</strain>
    </source>
</reference>
<feature type="signal peptide" evidence="10">
    <location>
        <begin position="1"/>
        <end position="22"/>
    </location>
</feature>
<dbReference type="GO" id="GO:0008360">
    <property type="term" value="P:regulation of cell shape"/>
    <property type="evidence" value="ECO:0007669"/>
    <property type="project" value="UniProtKB-KW"/>
</dbReference>
<evidence type="ECO:0000256" key="1">
    <source>
        <dbReference type="ARBA" id="ARBA00007164"/>
    </source>
</evidence>
<dbReference type="Pfam" id="PF00768">
    <property type="entry name" value="Peptidase_S11"/>
    <property type="match status" value="1"/>
</dbReference>
<dbReference type="EMBL" id="FNHB01000005">
    <property type="protein sequence ID" value="SDM54427.1"/>
    <property type="molecule type" value="Genomic_DNA"/>
</dbReference>
<evidence type="ECO:0000256" key="3">
    <source>
        <dbReference type="ARBA" id="ARBA00022801"/>
    </source>
</evidence>
<dbReference type="GO" id="GO:0006508">
    <property type="term" value="P:proteolysis"/>
    <property type="evidence" value="ECO:0007669"/>
    <property type="project" value="InterPro"/>
</dbReference>
<feature type="active site" description="Proton acceptor" evidence="7">
    <location>
        <position position="61"/>
    </location>
</feature>
<evidence type="ECO:0000256" key="6">
    <source>
        <dbReference type="ARBA" id="ARBA00023316"/>
    </source>
</evidence>
<evidence type="ECO:0000256" key="9">
    <source>
        <dbReference type="RuleBase" id="RU004016"/>
    </source>
</evidence>
<keyword evidence="13" id="KW-1185">Reference proteome</keyword>
<keyword evidence="6" id="KW-0961">Cell wall biogenesis/degradation</keyword>
<dbReference type="GO" id="GO:0071555">
    <property type="term" value="P:cell wall organization"/>
    <property type="evidence" value="ECO:0007669"/>
    <property type="project" value="UniProtKB-KW"/>
</dbReference>
<protein>
    <submittedName>
        <fullName evidence="12">D-alanyl-D-alanine carboxypeptidase (Penicillin-binding protein 5/6)</fullName>
    </submittedName>
</protein>
<dbReference type="InterPro" id="IPR018044">
    <property type="entry name" value="Peptidase_S11"/>
</dbReference>
<dbReference type="SUPFAM" id="SSF56601">
    <property type="entry name" value="beta-lactamase/transpeptidase-like"/>
    <property type="match status" value="1"/>
</dbReference>
<dbReference type="PRINTS" id="PR00725">
    <property type="entry name" value="DADACBPTASE1"/>
</dbReference>
<evidence type="ECO:0000256" key="7">
    <source>
        <dbReference type="PIRSR" id="PIRSR618044-1"/>
    </source>
</evidence>
<feature type="chain" id="PRO_5011793324" evidence="10">
    <location>
        <begin position="23"/>
        <end position="275"/>
    </location>
</feature>
<sequence>MRKSFLFVLFVIAVTGMTTALAAAAPPLVMAEAAVVMVADTRQVLYAKNADSIMYPASTTKIMTLTVSLEQGAADSVVTVGRQAAGCEGSSLELKAGDRLHLREAEYGMMLVSGNDAAEAIAESVAGSIPAFVELMNAKAQSIGATRTHFSNPHGLPDPVNHFTTAYDLALITAYALQNPAFAQIVATRDYAVRLLNRPELIHAGNTNKLLGAYAGATGVKTGFTNDAGECLVAAAKRDNVQLIAVVLNSDYRWTDTASLLDYGFAQLGWKSSLL</sequence>
<keyword evidence="3" id="KW-0378">Hydrolase</keyword>
<evidence type="ECO:0000313" key="12">
    <source>
        <dbReference type="EMBL" id="SDM54427.1"/>
    </source>
</evidence>
<comment type="similarity">
    <text evidence="1 9">Belongs to the peptidase S11 family.</text>
</comment>
<gene>
    <name evidence="12" type="ORF">SAMN04488502_105174</name>
</gene>
<organism evidence="12 13">
    <name type="scientific">Dendrosporobacter quercicolus</name>
    <dbReference type="NCBI Taxonomy" id="146817"/>
    <lineage>
        <taxon>Bacteria</taxon>
        <taxon>Bacillati</taxon>
        <taxon>Bacillota</taxon>
        <taxon>Negativicutes</taxon>
        <taxon>Selenomonadales</taxon>
        <taxon>Sporomusaceae</taxon>
        <taxon>Dendrosporobacter</taxon>
    </lineage>
</organism>
<feature type="active site" description="Acyl-ester intermediate" evidence="7">
    <location>
        <position position="58"/>
    </location>
</feature>
<dbReference type="RefSeq" id="WP_092073122.1">
    <property type="nucleotide sequence ID" value="NZ_FNHB01000005.1"/>
</dbReference>
<name>A0A1G9U383_9FIRM</name>
<keyword evidence="12" id="KW-0121">Carboxypeptidase</keyword>
<evidence type="ECO:0000259" key="11">
    <source>
        <dbReference type="Pfam" id="PF00768"/>
    </source>
</evidence>
<dbReference type="AlphaFoldDB" id="A0A1G9U383"/>
<keyword evidence="4" id="KW-0133">Cell shape</keyword>
<dbReference type="GO" id="GO:0009252">
    <property type="term" value="P:peptidoglycan biosynthetic process"/>
    <property type="evidence" value="ECO:0007669"/>
    <property type="project" value="UniProtKB-KW"/>
</dbReference>
<dbReference type="InterPro" id="IPR001967">
    <property type="entry name" value="Peptidase_S11_N"/>
</dbReference>
<dbReference type="GO" id="GO:0009002">
    <property type="term" value="F:serine-type D-Ala-D-Ala carboxypeptidase activity"/>
    <property type="evidence" value="ECO:0007669"/>
    <property type="project" value="InterPro"/>
</dbReference>
<dbReference type="PANTHER" id="PTHR21581">
    <property type="entry name" value="D-ALANYL-D-ALANINE CARBOXYPEPTIDASE"/>
    <property type="match status" value="1"/>
</dbReference>
<keyword evidence="2 10" id="KW-0732">Signal</keyword>
<dbReference type="PANTHER" id="PTHR21581:SF33">
    <property type="entry name" value="D-ALANYL-D-ALANINE CARBOXYPEPTIDASE DACB"/>
    <property type="match status" value="1"/>
</dbReference>
<dbReference type="InterPro" id="IPR012338">
    <property type="entry name" value="Beta-lactam/transpept-like"/>
</dbReference>
<feature type="binding site" evidence="8">
    <location>
        <position position="221"/>
    </location>
    <ligand>
        <name>substrate</name>
    </ligand>
</feature>
<evidence type="ECO:0000256" key="4">
    <source>
        <dbReference type="ARBA" id="ARBA00022960"/>
    </source>
</evidence>
<dbReference type="Gene3D" id="3.40.710.10">
    <property type="entry name" value="DD-peptidase/beta-lactamase superfamily"/>
    <property type="match status" value="1"/>
</dbReference>
<evidence type="ECO:0000256" key="2">
    <source>
        <dbReference type="ARBA" id="ARBA00022729"/>
    </source>
</evidence>
<dbReference type="Proteomes" id="UP000214880">
    <property type="component" value="Unassembled WGS sequence"/>
</dbReference>
<dbReference type="STRING" id="146817.SAMN04488502_105174"/>
<dbReference type="OrthoDB" id="9791132at2"/>
<evidence type="ECO:0000256" key="10">
    <source>
        <dbReference type="SAM" id="SignalP"/>
    </source>
</evidence>
<evidence type="ECO:0000256" key="5">
    <source>
        <dbReference type="ARBA" id="ARBA00022984"/>
    </source>
</evidence>
<feature type="active site" evidence="7">
    <location>
        <position position="113"/>
    </location>
</feature>
<evidence type="ECO:0000313" key="13">
    <source>
        <dbReference type="Proteomes" id="UP000214880"/>
    </source>
</evidence>
<accession>A0A1G9U383</accession>
<keyword evidence="5" id="KW-0573">Peptidoglycan synthesis</keyword>
<proteinExistence type="inferred from homology"/>
<keyword evidence="12" id="KW-0645">Protease</keyword>
<evidence type="ECO:0000256" key="8">
    <source>
        <dbReference type="PIRSR" id="PIRSR618044-2"/>
    </source>
</evidence>